<organism evidence="1 2">
    <name type="scientific">Blumeria graminis f. sp. tritici</name>
    <dbReference type="NCBI Taxonomy" id="62690"/>
    <lineage>
        <taxon>Eukaryota</taxon>
        <taxon>Fungi</taxon>
        <taxon>Dikarya</taxon>
        <taxon>Ascomycota</taxon>
        <taxon>Pezizomycotina</taxon>
        <taxon>Leotiomycetes</taxon>
        <taxon>Erysiphales</taxon>
        <taxon>Erysiphaceae</taxon>
        <taxon>Blumeria</taxon>
    </lineage>
</organism>
<evidence type="ECO:0000313" key="2">
    <source>
        <dbReference type="Proteomes" id="UP000324639"/>
    </source>
</evidence>
<dbReference type="EMBL" id="LR026991">
    <property type="protein sequence ID" value="VDB90565.1"/>
    <property type="molecule type" value="Genomic_DNA"/>
</dbReference>
<evidence type="ECO:0000313" key="1">
    <source>
        <dbReference type="EMBL" id="VDB90565.1"/>
    </source>
</evidence>
<keyword evidence="2" id="KW-1185">Reference proteome</keyword>
<protein>
    <submittedName>
        <fullName evidence="1">Bgt-51626</fullName>
    </submittedName>
</protein>
<dbReference type="Proteomes" id="UP000324639">
    <property type="component" value="Chromosome Bgt_-08"/>
</dbReference>
<gene>
    <name evidence="1" type="ORF">BGT96224V316_LOCUS5672</name>
</gene>
<dbReference type="AlphaFoldDB" id="A0A9X9QEH7"/>
<name>A0A9X9QEH7_BLUGR</name>
<accession>A0A9X9QEH7</accession>
<sequence length="26" mass="2967">MDQLFRGGQLVYRAATMGRVLRLASR</sequence>
<proteinExistence type="predicted"/>
<reference evidence="1 2" key="1">
    <citation type="submission" date="2018-08" db="EMBL/GenBank/DDBJ databases">
        <authorList>
            <person name="Muller C M."/>
        </authorList>
    </citation>
    <scope>NUCLEOTIDE SEQUENCE [LARGE SCALE GENOMIC DNA]</scope>
</reference>